<gene>
    <name evidence="2" type="ORF">PBIL07802_LOCUS8184</name>
</gene>
<evidence type="ECO:0000313" key="2">
    <source>
        <dbReference type="EMBL" id="CAE0246001.1"/>
    </source>
</evidence>
<accession>A0A7S3G1J9</accession>
<feature type="compositionally biased region" description="Basic residues" evidence="1">
    <location>
        <begin position="152"/>
        <end position="163"/>
    </location>
</feature>
<feature type="region of interest" description="Disordered" evidence="1">
    <location>
        <begin position="138"/>
        <end position="173"/>
    </location>
</feature>
<dbReference type="EMBL" id="HBIB01012500">
    <property type="protein sequence ID" value="CAE0246001.1"/>
    <property type="molecule type" value="Transcribed_RNA"/>
</dbReference>
<name>A0A7S3G1J9_9EUKA</name>
<evidence type="ECO:0000256" key="1">
    <source>
        <dbReference type="SAM" id="MobiDB-lite"/>
    </source>
</evidence>
<organism evidence="2">
    <name type="scientific">Palpitomonas bilix</name>
    <dbReference type="NCBI Taxonomy" id="652834"/>
    <lineage>
        <taxon>Eukaryota</taxon>
        <taxon>Eukaryota incertae sedis</taxon>
    </lineage>
</organism>
<reference evidence="2" key="1">
    <citation type="submission" date="2021-01" db="EMBL/GenBank/DDBJ databases">
        <authorList>
            <person name="Corre E."/>
            <person name="Pelletier E."/>
            <person name="Niang G."/>
            <person name="Scheremetjew M."/>
            <person name="Finn R."/>
            <person name="Kale V."/>
            <person name="Holt S."/>
            <person name="Cochrane G."/>
            <person name="Meng A."/>
            <person name="Brown T."/>
            <person name="Cohen L."/>
        </authorList>
    </citation>
    <scope>NUCLEOTIDE SEQUENCE</scope>
    <source>
        <strain evidence="2">NIES-2562</strain>
    </source>
</reference>
<dbReference type="AlphaFoldDB" id="A0A7S3G1J9"/>
<proteinExistence type="predicted"/>
<protein>
    <submittedName>
        <fullName evidence="2">Uncharacterized protein</fullName>
    </submittedName>
</protein>
<sequence>MLQNMQLLDVYDCDALFSSSRVFIHSYPWLFACSPPLALPRCYACVCFLLGCLGSEFDRLPSPSPLPLFADIAASLAQEFLFMEFAMAFGLSFLNVMIMPRLSRKLTNWATKPVMQKLEHKKIVTRETAMLMNERMVRRRTGSQAESGRQLGKPKTKAGRQKLKLVNQPRGKV</sequence>